<dbReference type="EMBL" id="OM638103">
    <property type="protein sequence ID" value="UNY47065.1"/>
    <property type="molecule type" value="Genomic_DNA"/>
</dbReference>
<gene>
    <name evidence="2" type="ORF">EHEKIMEA_00183</name>
</gene>
<keyword evidence="1" id="KW-0472">Membrane</keyword>
<keyword evidence="1" id="KW-1133">Transmembrane helix</keyword>
<name>A0AAE9G4V4_9CAUD</name>
<keyword evidence="1" id="KW-0812">Transmembrane</keyword>
<evidence type="ECO:0000313" key="2">
    <source>
        <dbReference type="EMBL" id="UNY47065.1"/>
    </source>
</evidence>
<evidence type="ECO:0008006" key="4">
    <source>
        <dbReference type="Google" id="ProtNLM"/>
    </source>
</evidence>
<keyword evidence="3" id="KW-1185">Reference proteome</keyword>
<evidence type="ECO:0000256" key="1">
    <source>
        <dbReference type="SAM" id="Phobius"/>
    </source>
</evidence>
<sequence>MIWLVMAIPMLVPLAAAFYYKQNRGIGEYAIHIALTIALTCAVFYAGKYYPAWDYQILNGYVTNKQKVYNPRTEYYDCNCRTVTTGSGKNRSSHRQCSTCSRTIPEWDWTVYTNVGNLNINRIDSAGRKEPPRWTQVQIGEPASIESGYLNQIKGVKDSIFHYDKSLIKKYEDDIPEYPHVTDYYRFDHVINKTKLDTKGWNDYINSRLKTLGSQIQVNVMVILTDKDYDYFDALKYKWLSGKKNDVVMVIGVDENKVKWFGSTSLADGYKNQTLHSMLRMNSHDRELDAGYLGEQIDIIAKEFKRTPMKEFDYLTDESEPPGWVMLLAVMIGIAGSCGVSYGIHRVSTTNFSRYRRF</sequence>
<dbReference type="Proteomes" id="UP000832072">
    <property type="component" value="Segment"/>
</dbReference>
<feature type="transmembrane region" description="Helical" evidence="1">
    <location>
        <begin position="324"/>
        <end position="344"/>
    </location>
</feature>
<reference evidence="2 3" key="1">
    <citation type="submission" date="2022-02" db="EMBL/GenBank/DDBJ databases">
        <authorList>
            <person name="Tian F."/>
            <person name="Li J."/>
            <person name="Li F."/>
            <person name="Tong Y."/>
        </authorList>
    </citation>
    <scope>NUCLEOTIDE SEQUENCE [LARGE SCALE GENOMIC DNA]</scope>
</reference>
<accession>A0AAE9G4V4</accession>
<protein>
    <recommendedName>
        <fullName evidence="4">TPM domain-containing protein</fullName>
    </recommendedName>
</protein>
<proteinExistence type="predicted"/>
<evidence type="ECO:0000313" key="3">
    <source>
        <dbReference type="Proteomes" id="UP000832072"/>
    </source>
</evidence>
<organism evidence="2 3">
    <name type="scientific">Cronobacter phage LPCS28</name>
    <dbReference type="NCBI Taxonomy" id="2924885"/>
    <lineage>
        <taxon>Viruses</taxon>
        <taxon>Duplodnaviria</taxon>
        <taxon>Heunggongvirae</taxon>
        <taxon>Uroviricota</taxon>
        <taxon>Caudoviricetes</taxon>
        <taxon>Pantevenvirales</taxon>
        <taxon>Straboviridae</taxon>
        <taxon>Nanhuvirus</taxon>
        <taxon>Nanhuvirus LPCS28</taxon>
    </lineage>
</organism>